<dbReference type="EMBL" id="FWXZ01000012">
    <property type="protein sequence ID" value="SMC94384.1"/>
    <property type="molecule type" value="Genomic_DNA"/>
</dbReference>
<keyword evidence="2" id="KW-1185">Reference proteome</keyword>
<gene>
    <name evidence="1" type="ORF">SAMN06297397_0145</name>
</gene>
<reference evidence="1" key="1">
    <citation type="submission" date="2017-04" db="EMBL/GenBank/DDBJ databases">
        <authorList>
            <person name="Varghese N."/>
            <person name="Submissions S."/>
        </authorList>
    </citation>
    <scope>NUCLEOTIDE SEQUENCE</scope>
    <source>
        <strain evidence="1">WTE2008</strain>
    </source>
</reference>
<evidence type="ECO:0000313" key="2">
    <source>
        <dbReference type="Proteomes" id="UP000192328"/>
    </source>
</evidence>
<protein>
    <submittedName>
        <fullName evidence="1">Branched-chain amino acid transport system substrate-binding protein</fullName>
    </submittedName>
</protein>
<accession>A0AC61PR04</accession>
<dbReference type="Proteomes" id="UP000192328">
    <property type="component" value="Unassembled WGS sequence"/>
</dbReference>
<sequence length="383" mass="40390">MKKFVALFLAVMLLVPAFAMADNVIKIGVYEPASGSNGAGGKQETLGVQYANAETPTVKIGDEEYKVELVIADNGSENDKAPSAAQQIISAGASVALGSYGSGVSIAGSEYFKNANIPVIGLTCTNPQVTAGNSHYFRVCFLDPFQGTVLANYAFNTLGVKTAYCLGELGNDYDQGLIEYFKQAFEGLGGVVFKEDFPSKTQDFNSYISNAVAYGAEVFFCPVSIEYSTLIIQTASAQGLEIPILGGDTLDSNKVAEAATGTNIKVIITTFYQEGANAQFDEGFKAWLNANPEMLTNNGGNDMIAAVSVMGYDGYYMALAALQAAGSPDGAAVMAALPTTEIDGVSGHIKFDETGDAIRTSAFVKTINNETGAWEFVAEQTVE</sequence>
<comment type="caution">
    <text evidence="1">The sequence shown here is derived from an EMBL/GenBank/DDBJ whole genome shotgun (WGS) entry which is preliminary data.</text>
</comment>
<organism evidence="1 2">
    <name type="scientific">Aristaeella lactis</name>
    <dbReference type="NCBI Taxonomy" id="3046383"/>
    <lineage>
        <taxon>Bacteria</taxon>
        <taxon>Bacillati</taxon>
        <taxon>Bacillota</taxon>
        <taxon>Clostridia</taxon>
        <taxon>Eubacteriales</taxon>
        <taxon>Aristaeellaceae</taxon>
        <taxon>Aristaeella</taxon>
    </lineage>
</organism>
<name>A0AC61PR04_9FIRM</name>
<proteinExistence type="predicted"/>
<evidence type="ECO:0000313" key="1">
    <source>
        <dbReference type="EMBL" id="SMC94384.1"/>
    </source>
</evidence>